<feature type="chain" id="PRO_5018052754" evidence="1">
    <location>
        <begin position="20"/>
        <end position="135"/>
    </location>
</feature>
<accession>A0A3M7S7L2</accession>
<sequence>MNITRIFFFGAQILILCIYENLEKVNIVVCVNNTRRGSKVKNSLWEKKFLKYLCSAGRIVEDKVQPLCQIRAVAQKGTANDRSILNDLKKFNEKNYNKEIYKQSVNRHSFLQRKVLTIRIDQGKSRIIILKNNLI</sequence>
<gene>
    <name evidence="2" type="ORF">BpHYR1_018931</name>
</gene>
<dbReference type="Proteomes" id="UP000276133">
    <property type="component" value="Unassembled WGS sequence"/>
</dbReference>
<feature type="signal peptide" evidence="1">
    <location>
        <begin position="1"/>
        <end position="19"/>
    </location>
</feature>
<comment type="caution">
    <text evidence="2">The sequence shown here is derived from an EMBL/GenBank/DDBJ whole genome shotgun (WGS) entry which is preliminary data.</text>
</comment>
<reference evidence="2 3" key="1">
    <citation type="journal article" date="2018" name="Sci. Rep.">
        <title>Genomic signatures of local adaptation to the degree of environmental predictability in rotifers.</title>
        <authorList>
            <person name="Franch-Gras L."/>
            <person name="Hahn C."/>
            <person name="Garcia-Roger E.M."/>
            <person name="Carmona M.J."/>
            <person name="Serra M."/>
            <person name="Gomez A."/>
        </authorList>
    </citation>
    <scope>NUCLEOTIDE SEQUENCE [LARGE SCALE GENOMIC DNA]</scope>
    <source>
        <strain evidence="2">HYR1</strain>
    </source>
</reference>
<organism evidence="2 3">
    <name type="scientific">Brachionus plicatilis</name>
    <name type="common">Marine rotifer</name>
    <name type="synonym">Brachionus muelleri</name>
    <dbReference type="NCBI Taxonomy" id="10195"/>
    <lineage>
        <taxon>Eukaryota</taxon>
        <taxon>Metazoa</taxon>
        <taxon>Spiralia</taxon>
        <taxon>Gnathifera</taxon>
        <taxon>Rotifera</taxon>
        <taxon>Eurotatoria</taxon>
        <taxon>Monogononta</taxon>
        <taxon>Pseudotrocha</taxon>
        <taxon>Ploima</taxon>
        <taxon>Brachionidae</taxon>
        <taxon>Brachionus</taxon>
    </lineage>
</organism>
<evidence type="ECO:0000313" key="3">
    <source>
        <dbReference type="Proteomes" id="UP000276133"/>
    </source>
</evidence>
<name>A0A3M7S7L2_BRAPC</name>
<keyword evidence="1" id="KW-0732">Signal</keyword>
<evidence type="ECO:0000313" key="2">
    <source>
        <dbReference type="EMBL" id="RNA31560.1"/>
    </source>
</evidence>
<dbReference type="AlphaFoldDB" id="A0A3M7S7L2"/>
<dbReference type="EMBL" id="REGN01001929">
    <property type="protein sequence ID" value="RNA31560.1"/>
    <property type="molecule type" value="Genomic_DNA"/>
</dbReference>
<proteinExistence type="predicted"/>
<keyword evidence="3" id="KW-1185">Reference proteome</keyword>
<evidence type="ECO:0000256" key="1">
    <source>
        <dbReference type="SAM" id="SignalP"/>
    </source>
</evidence>
<protein>
    <submittedName>
        <fullName evidence="2">Uncharacterized protein</fullName>
    </submittedName>
</protein>